<dbReference type="PROSITE" id="PS00012">
    <property type="entry name" value="PHOSPHOPANTETHEINE"/>
    <property type="match status" value="1"/>
</dbReference>
<dbReference type="InterPro" id="IPR044894">
    <property type="entry name" value="TubC_N_sf"/>
</dbReference>
<dbReference type="InterPro" id="IPR009081">
    <property type="entry name" value="PP-bd_ACP"/>
</dbReference>
<dbReference type="EMBL" id="CP094326">
    <property type="protein sequence ID" value="UNZ00505.1"/>
    <property type="molecule type" value="Genomic_DNA"/>
</dbReference>
<dbReference type="CDD" id="cd05930">
    <property type="entry name" value="A_NRPS"/>
    <property type="match status" value="1"/>
</dbReference>
<dbReference type="PANTHER" id="PTHR45527">
    <property type="entry name" value="NONRIBOSOMAL PEPTIDE SYNTHETASE"/>
    <property type="match status" value="1"/>
</dbReference>
<evidence type="ECO:0000259" key="4">
    <source>
        <dbReference type="PROSITE" id="PS50075"/>
    </source>
</evidence>
<evidence type="ECO:0000256" key="3">
    <source>
        <dbReference type="ARBA" id="ARBA00022553"/>
    </source>
</evidence>
<dbReference type="Gene3D" id="3.30.559.30">
    <property type="entry name" value="Nonribosomal peptide synthetase, condensation domain"/>
    <property type="match status" value="2"/>
</dbReference>
<dbReference type="InterPro" id="IPR041464">
    <property type="entry name" value="TubC_N"/>
</dbReference>
<dbReference type="SUPFAM" id="SSF47336">
    <property type="entry name" value="ACP-like"/>
    <property type="match status" value="1"/>
</dbReference>
<proteinExistence type="predicted"/>
<keyword evidence="6" id="KW-1185">Reference proteome</keyword>
<dbReference type="InterPro" id="IPR010071">
    <property type="entry name" value="AA_adenyl_dom"/>
</dbReference>
<dbReference type="SUPFAM" id="SSF56801">
    <property type="entry name" value="Acetyl-CoA synthetase-like"/>
    <property type="match status" value="1"/>
</dbReference>
<keyword evidence="3" id="KW-0597">Phosphoprotein</keyword>
<dbReference type="Gene3D" id="1.10.10.1830">
    <property type="entry name" value="Non-ribosomal peptide synthase, adenylation domain"/>
    <property type="match status" value="1"/>
</dbReference>
<dbReference type="Gene3D" id="3.30.559.10">
    <property type="entry name" value="Chloramphenicol acetyltransferase-like domain"/>
    <property type="match status" value="2"/>
</dbReference>
<dbReference type="PROSITE" id="PS00455">
    <property type="entry name" value="AMP_BINDING"/>
    <property type="match status" value="1"/>
</dbReference>
<dbReference type="InterPro" id="IPR001242">
    <property type="entry name" value="Condensation_dom"/>
</dbReference>
<dbReference type="Gene3D" id="2.30.38.10">
    <property type="entry name" value="Luciferase, Domain 3"/>
    <property type="match status" value="1"/>
</dbReference>
<dbReference type="Pfam" id="PF00501">
    <property type="entry name" value="AMP-binding"/>
    <property type="match status" value="1"/>
</dbReference>
<dbReference type="InterPro" id="IPR036736">
    <property type="entry name" value="ACP-like_sf"/>
</dbReference>
<dbReference type="InterPro" id="IPR020845">
    <property type="entry name" value="AMP-binding_CS"/>
</dbReference>
<dbReference type="PROSITE" id="PS50075">
    <property type="entry name" value="CARRIER"/>
    <property type="match status" value="1"/>
</dbReference>
<evidence type="ECO:0000313" key="6">
    <source>
        <dbReference type="Proteomes" id="UP000829476"/>
    </source>
</evidence>
<evidence type="ECO:0000256" key="1">
    <source>
        <dbReference type="ARBA" id="ARBA00001957"/>
    </source>
</evidence>
<comment type="cofactor">
    <cofactor evidence="1">
        <name>pantetheine 4'-phosphate</name>
        <dbReference type="ChEBI" id="CHEBI:47942"/>
    </cofactor>
</comment>
<dbReference type="PANTHER" id="PTHR45527:SF14">
    <property type="entry name" value="PLIPASTATIN SYNTHASE SUBUNIT B"/>
    <property type="match status" value="1"/>
</dbReference>
<dbReference type="InterPro" id="IPR045851">
    <property type="entry name" value="AMP-bd_C_sf"/>
</dbReference>
<reference evidence="5 6" key="1">
    <citation type="journal article" date="2018" name="Int. J. Syst. Evol. Microbiol.">
        <title>Zhouia spongiae sp. nov., isolated from a marine sponge.</title>
        <authorList>
            <person name="Zhuang L."/>
            <person name="Lin B."/>
            <person name="Qin F."/>
            <person name="Luo L."/>
        </authorList>
    </citation>
    <scope>NUCLEOTIDE SEQUENCE [LARGE SCALE GENOMIC DNA]</scope>
    <source>
        <strain evidence="5 6">HN-Y44</strain>
    </source>
</reference>
<dbReference type="InterPro" id="IPR000873">
    <property type="entry name" value="AMP-dep_synth/lig_dom"/>
</dbReference>
<protein>
    <submittedName>
        <fullName evidence="5">Amino acid adenylation domain-containing protein</fullName>
    </submittedName>
</protein>
<dbReference type="Proteomes" id="UP000829476">
    <property type="component" value="Chromosome"/>
</dbReference>
<dbReference type="SUPFAM" id="SSF52777">
    <property type="entry name" value="CoA-dependent acyltransferases"/>
    <property type="match status" value="3"/>
</dbReference>
<feature type="domain" description="Carrier" evidence="4">
    <location>
        <begin position="1011"/>
        <end position="1088"/>
    </location>
</feature>
<dbReference type="InterPro" id="IPR006162">
    <property type="entry name" value="Ppantetheine_attach_site"/>
</dbReference>
<name>A0ABY3YS21_9FLAO</name>
<dbReference type="Gene3D" id="3.30.300.30">
    <property type="match status" value="1"/>
</dbReference>
<dbReference type="NCBIfam" id="TIGR01733">
    <property type="entry name" value="AA-adenyl-dom"/>
    <property type="match status" value="1"/>
</dbReference>
<dbReference type="CDD" id="cd19531">
    <property type="entry name" value="LCL_NRPS-like"/>
    <property type="match status" value="1"/>
</dbReference>
<keyword evidence="2" id="KW-0596">Phosphopantetheine</keyword>
<organism evidence="5 6">
    <name type="scientific">Zhouia spongiae</name>
    <dbReference type="NCBI Taxonomy" id="2202721"/>
    <lineage>
        <taxon>Bacteria</taxon>
        <taxon>Pseudomonadati</taxon>
        <taxon>Bacteroidota</taxon>
        <taxon>Flavobacteriia</taxon>
        <taxon>Flavobacteriales</taxon>
        <taxon>Flavobacteriaceae</taxon>
        <taxon>Zhouia</taxon>
    </lineage>
</organism>
<gene>
    <name evidence="5" type="ORF">MQE36_14615</name>
</gene>
<accession>A0ABY3YS21</accession>
<sequence length="1338" mass="153613">MNSLIRSLIDRGVKITVENNNLKLNFKGALPEDLIVEIKKNKGDIISYLDKYSDSNSYKKIIPVKIQDSYDLSRAQLRVWLLSQFEESNKAYNIFDYNTFNHKPNISILKKSFFKIIQRYEILRTNFIVDENGDVKQKIIPLSNLSLDIQYIENYETSLEEVISDKFFRPFDLKNENLFKVYLIKGKDQTHYLVLVIHHLICDGVSIKIIYNELLKFYNAFFNNHKIELTPVSIQYKDYVNWEQKLSEENNFLNSKNFWKETFSGELPILNLPTDKKRPVYKTFDGSQIRKDIRKDLFQDFKSILKESGASLFNGVYTLVNIILFKYTKQNDIILGTPVSTRNHIELENQVGLFINTLALRSHISKDFSFIDLLNNSKNFTAEAFTHNIYPFDQLIEDLEITMDLSRNPLFDVFINLQTLKLDHKFQDKVGTSVSQFDLSFDFLELNDKLHLKLIYNTNLYTSNTIEGILVHLEELLESIIKNPNSKLSDLNYLSNDEQNLLLGQFNETATIYPKEKTIVDLFEEQVEKTPDNVAVVFEGKELTYRELNEKSNQLARYLQSNYKIESDTLIGIKMDRSFGMIVSILGILKSGAAYVPIDPKTPQDRIDFINEDCSLPVIVDEEFLVEFNKKKEDFSSLNLNLKVNVSDLIYVIYTSGSTGKPKGVGIEHKGVVNRLEWMWREYNFSSVDVVLQKTTFTFDVSVWELFLPLCWGCRMVLCNIEDIYSPNRLVSIISNEGVSCLHFVPSMLKSFNAEIDKSGFKHLNTLRGIFTSGEELPLSLIKAWYGKFEIPIWNLYGPTEGTIDVSYYNTSQDDTLVPIGKPIANTKLYILGEDLDLQPIGVVGEICISGDGLARGYLNRPELTAAKFVDNPFNEGDRLYKTGDLGRWLPDGNIEFIGRKDSQVKIRGFRIELGEVEHVLQGNTHVISCVVDVTESSSGDKDLVAYFVGSDSITSQELREYMGSLLPSYMIPSYFVKLEELPLTSNGKLDRKSLPELKGLSIDIGIEYLGPRNEIEEQLVGIWSDVLDIPEGEISVTANFFELGGHSLKVLKLSSKLYKDLGLKVSIQDLFTYNSILSQAELISESEKECYQEIPKVEKAESYVLSSSQRRLWVLSQFESANVAYNMSSVHELGLIDVETLESSFNKLIARHESLRTIFRENDEGDVRQFILEEMFFKIDYEDLEGISTSDLRDRIAIYRNRSFDLSEGPLLRGAVYRLSKDHYVFVYVMHHIISDGVSMETLFGELISIYDKIEKGTSLELTPLRIQYKDYAEWQQSELKSGALSVSRNYWLDQFKGELPVLDLPTDYTRPMVKSYKGGKLKGSLIKIARLSLKDY</sequence>
<dbReference type="Pfam" id="PF18563">
    <property type="entry name" value="TubC_N"/>
    <property type="match status" value="1"/>
</dbReference>
<dbReference type="InterPro" id="IPR025110">
    <property type="entry name" value="AMP-bd_C"/>
</dbReference>
<dbReference type="Gene3D" id="1.10.1200.10">
    <property type="entry name" value="ACP-like"/>
    <property type="match status" value="1"/>
</dbReference>
<dbReference type="Pfam" id="PF00550">
    <property type="entry name" value="PP-binding"/>
    <property type="match status" value="1"/>
</dbReference>
<dbReference type="Pfam" id="PF00668">
    <property type="entry name" value="Condensation"/>
    <property type="match status" value="2"/>
</dbReference>
<dbReference type="Gene3D" id="3.40.50.980">
    <property type="match status" value="2"/>
</dbReference>
<evidence type="ECO:0000256" key="2">
    <source>
        <dbReference type="ARBA" id="ARBA00022450"/>
    </source>
</evidence>
<evidence type="ECO:0000313" key="5">
    <source>
        <dbReference type="EMBL" id="UNZ00505.1"/>
    </source>
</evidence>
<dbReference type="InterPro" id="IPR023213">
    <property type="entry name" value="CAT-like_dom_sf"/>
</dbReference>
<dbReference type="Pfam" id="PF13193">
    <property type="entry name" value="AMP-binding_C"/>
    <property type="match status" value="1"/>
</dbReference>